<dbReference type="KEGG" id="amuc:Pan181_46180"/>
<dbReference type="InterPro" id="IPR024607">
    <property type="entry name" value="Sulfatase_CS"/>
</dbReference>
<keyword evidence="4" id="KW-0106">Calcium</keyword>
<gene>
    <name evidence="6" type="primary">atsA_30</name>
    <name evidence="6" type="ORF">Pan181_46180</name>
</gene>
<feature type="domain" description="Sulfatase N-terminal" evidence="5">
    <location>
        <begin position="13"/>
        <end position="439"/>
    </location>
</feature>
<organism evidence="6 7">
    <name type="scientific">Aeoliella mucimassa</name>
    <dbReference type="NCBI Taxonomy" id="2527972"/>
    <lineage>
        <taxon>Bacteria</taxon>
        <taxon>Pseudomonadati</taxon>
        <taxon>Planctomycetota</taxon>
        <taxon>Planctomycetia</taxon>
        <taxon>Pirellulales</taxon>
        <taxon>Lacipirellulaceae</taxon>
        <taxon>Aeoliella</taxon>
    </lineage>
</organism>
<sequence>MLFAQVARADERPNVLVIMADDLGYSDTSPFGGEMNTPALESLASNGVRMSNFYVTPRCSNTRASLLTGQQSHAVGLPNLAGDGTQLPKNHVFISEVLQASGYNTYMSGKWHLGNTENFGSVPDGHVRDPRVRGFDHYWGYTENHSQDNFQGNYRLLSDEIQERSYTTSGDGPGEPGTFYQTDAIGDYTLDFLQHSRDKNSSDGTDNPFFTYVAFGSPHFPLQARDEWVDPLVERYEVGWDVLRDERLTRMQELGLIDESVALSARSDVANTNHGETLHQIRAWDSLDSDRQSDLTRRMAIYSAMVERVDYNVGRILDDLEAHGELDNTIVVFLSDNGADGEWHEFGKNASETPRTGAALDSMGTTTNSADKDIFYGTGWANVGSTPYRNYKHYTHEGGIKSPAIIQWNNGLNASLAGQISTQVSDVRDLMPTLLALTGNEYPDEWTDLSGTTYQTQPLLTESLADFLTTGASLDDRQLGWEHEGNRAFRVGDWKLVSSNFGSTSGGAGINEWELYNLADDPTEVNDLAGNAAYQEQFDYMLAGYERWAYQNKVTTTLPWSAADFNLDGELTTEDIEAFVSGWLKVAAQGSMETFARGDVNLDGDTDIDDFLLMRKAFELGGQGQLIAEFDANQQVPEPSSVVMASALLAGLLLCTRVAHEHNQQRLIELNPQGVAQ</sequence>
<dbReference type="CDD" id="cd16025">
    <property type="entry name" value="PAS_like"/>
    <property type="match status" value="1"/>
</dbReference>
<protein>
    <submittedName>
        <fullName evidence="6">Arylsulfatase</fullName>
        <ecNumber evidence="6">3.1.6.1</ecNumber>
    </submittedName>
</protein>
<evidence type="ECO:0000313" key="7">
    <source>
        <dbReference type="Proteomes" id="UP000315750"/>
    </source>
</evidence>
<evidence type="ECO:0000256" key="2">
    <source>
        <dbReference type="ARBA" id="ARBA00022723"/>
    </source>
</evidence>
<dbReference type="InterPro" id="IPR036439">
    <property type="entry name" value="Dockerin_dom_sf"/>
</dbReference>
<evidence type="ECO:0000313" key="6">
    <source>
        <dbReference type="EMBL" id="QDU58384.1"/>
    </source>
</evidence>
<dbReference type="PROSITE" id="PS00149">
    <property type="entry name" value="SULFATASE_2"/>
    <property type="match status" value="1"/>
</dbReference>
<proteinExistence type="inferred from homology"/>
<dbReference type="GO" id="GO:0000272">
    <property type="term" value="P:polysaccharide catabolic process"/>
    <property type="evidence" value="ECO:0007669"/>
    <property type="project" value="InterPro"/>
</dbReference>
<dbReference type="GO" id="GO:0004065">
    <property type="term" value="F:arylsulfatase activity"/>
    <property type="evidence" value="ECO:0007669"/>
    <property type="project" value="UniProtKB-EC"/>
</dbReference>
<name>A0A518AUI6_9BACT</name>
<comment type="similarity">
    <text evidence="1">Belongs to the sulfatase family.</text>
</comment>
<dbReference type="EMBL" id="CP036278">
    <property type="protein sequence ID" value="QDU58384.1"/>
    <property type="molecule type" value="Genomic_DNA"/>
</dbReference>
<dbReference type="EC" id="3.1.6.1" evidence="6"/>
<dbReference type="RefSeq" id="WP_145250275.1">
    <property type="nucleotide sequence ID" value="NZ_CP036278.1"/>
</dbReference>
<dbReference type="OrthoDB" id="227723at2"/>
<dbReference type="AlphaFoldDB" id="A0A518AUI6"/>
<keyword evidence="2" id="KW-0479">Metal-binding</keyword>
<dbReference type="Pfam" id="PF00884">
    <property type="entry name" value="Sulfatase"/>
    <property type="match status" value="1"/>
</dbReference>
<keyword evidence="7" id="KW-1185">Reference proteome</keyword>
<evidence type="ECO:0000256" key="4">
    <source>
        <dbReference type="ARBA" id="ARBA00022837"/>
    </source>
</evidence>
<accession>A0A518AUI6</accession>
<dbReference type="InterPro" id="IPR000917">
    <property type="entry name" value="Sulfatase_N"/>
</dbReference>
<dbReference type="PANTHER" id="PTHR42693:SF53">
    <property type="entry name" value="ENDO-4-O-SULFATASE"/>
    <property type="match status" value="1"/>
</dbReference>
<evidence type="ECO:0000256" key="1">
    <source>
        <dbReference type="ARBA" id="ARBA00008779"/>
    </source>
</evidence>
<dbReference type="Gene3D" id="3.40.720.10">
    <property type="entry name" value="Alkaline Phosphatase, subunit A"/>
    <property type="match status" value="1"/>
</dbReference>
<dbReference type="Gene3D" id="1.10.1330.10">
    <property type="entry name" value="Dockerin domain"/>
    <property type="match status" value="1"/>
</dbReference>
<evidence type="ECO:0000259" key="5">
    <source>
        <dbReference type="Pfam" id="PF00884"/>
    </source>
</evidence>
<dbReference type="InterPro" id="IPR017850">
    <property type="entry name" value="Alkaline_phosphatase_core_sf"/>
</dbReference>
<dbReference type="GO" id="GO:0046872">
    <property type="term" value="F:metal ion binding"/>
    <property type="evidence" value="ECO:0007669"/>
    <property type="project" value="UniProtKB-KW"/>
</dbReference>
<dbReference type="PANTHER" id="PTHR42693">
    <property type="entry name" value="ARYLSULFATASE FAMILY MEMBER"/>
    <property type="match status" value="1"/>
</dbReference>
<dbReference type="SUPFAM" id="SSF53649">
    <property type="entry name" value="Alkaline phosphatase-like"/>
    <property type="match status" value="1"/>
</dbReference>
<reference evidence="6 7" key="1">
    <citation type="submission" date="2019-02" db="EMBL/GenBank/DDBJ databases">
        <title>Deep-cultivation of Planctomycetes and their phenomic and genomic characterization uncovers novel biology.</title>
        <authorList>
            <person name="Wiegand S."/>
            <person name="Jogler M."/>
            <person name="Boedeker C."/>
            <person name="Pinto D."/>
            <person name="Vollmers J."/>
            <person name="Rivas-Marin E."/>
            <person name="Kohn T."/>
            <person name="Peeters S.H."/>
            <person name="Heuer A."/>
            <person name="Rast P."/>
            <person name="Oberbeckmann S."/>
            <person name="Bunk B."/>
            <person name="Jeske O."/>
            <person name="Meyerdierks A."/>
            <person name="Storesund J.E."/>
            <person name="Kallscheuer N."/>
            <person name="Luecker S."/>
            <person name="Lage O.M."/>
            <person name="Pohl T."/>
            <person name="Merkel B.J."/>
            <person name="Hornburger P."/>
            <person name="Mueller R.-W."/>
            <person name="Bruemmer F."/>
            <person name="Labrenz M."/>
            <person name="Spormann A.M."/>
            <person name="Op den Camp H."/>
            <person name="Overmann J."/>
            <person name="Amann R."/>
            <person name="Jetten M.S.M."/>
            <person name="Mascher T."/>
            <person name="Medema M.H."/>
            <person name="Devos D.P."/>
            <person name="Kaster A.-K."/>
            <person name="Ovreas L."/>
            <person name="Rohde M."/>
            <person name="Galperin M.Y."/>
            <person name="Jogler C."/>
        </authorList>
    </citation>
    <scope>NUCLEOTIDE SEQUENCE [LARGE SCALE GENOMIC DNA]</scope>
    <source>
        <strain evidence="6 7">Pan181</strain>
    </source>
</reference>
<dbReference type="Gene3D" id="3.30.1120.10">
    <property type="match status" value="1"/>
</dbReference>
<evidence type="ECO:0000256" key="3">
    <source>
        <dbReference type="ARBA" id="ARBA00022801"/>
    </source>
</evidence>
<keyword evidence="3 6" id="KW-0378">Hydrolase</keyword>
<dbReference type="InterPro" id="IPR050738">
    <property type="entry name" value="Sulfatase"/>
</dbReference>
<dbReference type="Proteomes" id="UP000315750">
    <property type="component" value="Chromosome"/>
</dbReference>